<dbReference type="PRINTS" id="PR01730">
    <property type="entry name" value="INFPOTNTIATR"/>
</dbReference>
<dbReference type="PANTHER" id="PTHR43811:SF19">
    <property type="entry name" value="39 KDA FK506-BINDING NUCLEAR PROTEIN"/>
    <property type="match status" value="1"/>
</dbReference>
<name>A0ABZ0CUY1_9BURK</name>
<sequence>MKHVLALALCLALPAFAADPAPKLTTDAQKAAYSIGFNFGSSVSKEVPDIDTEALQRGVQDALKKKQPALTQEQQAEVMGKFQQQLMAQRTARMEAAEKKNSEAAAKFMAENAKKPGVTALPSGLQYQVIASGKGASPKATDRVKVHYTGTLLDGTVFDSSIKRGEPATFQVDQVIPGWTQALQKMKVGDKWKLFIPPELGYGKRGAPGGKIEPSMALVFEVELLEVIASK</sequence>
<evidence type="ECO:0000256" key="5">
    <source>
        <dbReference type="ARBA" id="ARBA00023235"/>
    </source>
</evidence>
<evidence type="ECO:0000313" key="11">
    <source>
        <dbReference type="Proteomes" id="UP001303946"/>
    </source>
</evidence>
<dbReference type="EC" id="5.2.1.8" evidence="7"/>
<dbReference type="GO" id="GO:0003755">
    <property type="term" value="F:peptidyl-prolyl cis-trans isomerase activity"/>
    <property type="evidence" value="ECO:0007669"/>
    <property type="project" value="UniProtKB-EC"/>
</dbReference>
<dbReference type="SUPFAM" id="SSF54534">
    <property type="entry name" value="FKBP-like"/>
    <property type="match status" value="1"/>
</dbReference>
<keyword evidence="4 6" id="KW-0697">Rotamase</keyword>
<evidence type="ECO:0000256" key="2">
    <source>
        <dbReference type="ARBA" id="ARBA00006577"/>
    </source>
</evidence>
<reference evidence="10 11" key="1">
    <citation type="submission" date="2023-10" db="EMBL/GenBank/DDBJ databases">
        <title>Bacteria for the degradation of biodegradable plastic PBAT(Polybutylene adipate terephthalate).</title>
        <authorList>
            <person name="Weon H.-Y."/>
            <person name="Yeon J."/>
        </authorList>
    </citation>
    <scope>NUCLEOTIDE SEQUENCE [LARGE SCALE GENOMIC DNA]</scope>
    <source>
        <strain evidence="10 11">SBD 7-3</strain>
    </source>
</reference>
<dbReference type="Pfam" id="PF01346">
    <property type="entry name" value="FKBP_N"/>
    <property type="match status" value="1"/>
</dbReference>
<evidence type="ECO:0000313" key="10">
    <source>
        <dbReference type="EMBL" id="WOB08778.1"/>
    </source>
</evidence>
<keyword evidence="5 6" id="KW-0413">Isomerase</keyword>
<dbReference type="InterPro" id="IPR001179">
    <property type="entry name" value="PPIase_FKBP_dom"/>
</dbReference>
<dbReference type="PANTHER" id="PTHR43811">
    <property type="entry name" value="FKBP-TYPE PEPTIDYL-PROLYL CIS-TRANS ISOMERASE FKPA"/>
    <property type="match status" value="1"/>
</dbReference>
<keyword evidence="3 8" id="KW-0732">Signal</keyword>
<dbReference type="RefSeq" id="WP_316701632.1">
    <property type="nucleotide sequence ID" value="NZ_CP136336.1"/>
</dbReference>
<proteinExistence type="inferred from homology"/>
<evidence type="ECO:0000259" key="9">
    <source>
        <dbReference type="PROSITE" id="PS50059"/>
    </source>
</evidence>
<feature type="domain" description="PPIase FKBP-type" evidence="9">
    <location>
        <begin position="141"/>
        <end position="228"/>
    </location>
</feature>
<feature type="signal peptide" evidence="8">
    <location>
        <begin position="1"/>
        <end position="17"/>
    </location>
</feature>
<dbReference type="Pfam" id="PF00254">
    <property type="entry name" value="FKBP_C"/>
    <property type="match status" value="1"/>
</dbReference>
<dbReference type="Gene3D" id="3.10.50.40">
    <property type="match status" value="1"/>
</dbReference>
<organism evidence="10 11">
    <name type="scientific">Piscinibacter gummiphilus</name>
    <dbReference type="NCBI Taxonomy" id="946333"/>
    <lineage>
        <taxon>Bacteria</taxon>
        <taxon>Pseudomonadati</taxon>
        <taxon>Pseudomonadota</taxon>
        <taxon>Betaproteobacteria</taxon>
        <taxon>Burkholderiales</taxon>
        <taxon>Sphaerotilaceae</taxon>
        <taxon>Piscinibacter</taxon>
    </lineage>
</organism>
<gene>
    <name evidence="10" type="ORF">RXV79_01675</name>
</gene>
<accession>A0ABZ0CUY1</accession>
<dbReference type="InterPro" id="IPR036944">
    <property type="entry name" value="PPIase_FKBP_N_sf"/>
</dbReference>
<evidence type="ECO:0000256" key="8">
    <source>
        <dbReference type="SAM" id="SignalP"/>
    </source>
</evidence>
<dbReference type="InterPro" id="IPR046357">
    <property type="entry name" value="PPIase_dom_sf"/>
</dbReference>
<dbReference type="PROSITE" id="PS50059">
    <property type="entry name" value="FKBP_PPIASE"/>
    <property type="match status" value="1"/>
</dbReference>
<comment type="catalytic activity">
    <reaction evidence="1 6 7">
        <text>[protein]-peptidylproline (omega=180) = [protein]-peptidylproline (omega=0)</text>
        <dbReference type="Rhea" id="RHEA:16237"/>
        <dbReference type="Rhea" id="RHEA-COMP:10747"/>
        <dbReference type="Rhea" id="RHEA-COMP:10748"/>
        <dbReference type="ChEBI" id="CHEBI:83833"/>
        <dbReference type="ChEBI" id="CHEBI:83834"/>
        <dbReference type="EC" id="5.2.1.8"/>
    </reaction>
</comment>
<evidence type="ECO:0000256" key="1">
    <source>
        <dbReference type="ARBA" id="ARBA00000971"/>
    </source>
</evidence>
<feature type="chain" id="PRO_5047510460" description="Peptidyl-prolyl cis-trans isomerase" evidence="8">
    <location>
        <begin position="18"/>
        <end position="231"/>
    </location>
</feature>
<dbReference type="InterPro" id="IPR008104">
    <property type="entry name" value="INFPOTNTIATR"/>
</dbReference>
<comment type="similarity">
    <text evidence="2 7">Belongs to the FKBP-type PPIase family.</text>
</comment>
<evidence type="ECO:0000256" key="6">
    <source>
        <dbReference type="PROSITE-ProRule" id="PRU00277"/>
    </source>
</evidence>
<evidence type="ECO:0000256" key="7">
    <source>
        <dbReference type="RuleBase" id="RU003915"/>
    </source>
</evidence>
<dbReference type="InterPro" id="IPR000774">
    <property type="entry name" value="PPIase_FKBP_N"/>
</dbReference>
<dbReference type="Proteomes" id="UP001303946">
    <property type="component" value="Chromosome"/>
</dbReference>
<dbReference type="Gene3D" id="1.10.287.460">
    <property type="entry name" value="Peptidyl-prolyl cis-trans isomerase, FKBP-type, N-terminal domain"/>
    <property type="match status" value="1"/>
</dbReference>
<dbReference type="EMBL" id="CP136336">
    <property type="protein sequence ID" value="WOB08778.1"/>
    <property type="molecule type" value="Genomic_DNA"/>
</dbReference>
<keyword evidence="11" id="KW-1185">Reference proteome</keyword>
<evidence type="ECO:0000256" key="4">
    <source>
        <dbReference type="ARBA" id="ARBA00023110"/>
    </source>
</evidence>
<protein>
    <recommendedName>
        <fullName evidence="7">Peptidyl-prolyl cis-trans isomerase</fullName>
        <ecNumber evidence="7">5.2.1.8</ecNumber>
    </recommendedName>
</protein>
<evidence type="ECO:0000256" key="3">
    <source>
        <dbReference type="ARBA" id="ARBA00022729"/>
    </source>
</evidence>